<dbReference type="PANTHER" id="PTHR43201">
    <property type="entry name" value="ACYL-COA SYNTHETASE"/>
    <property type="match status" value="1"/>
</dbReference>
<dbReference type="InterPro" id="IPR042099">
    <property type="entry name" value="ANL_N_sf"/>
</dbReference>
<feature type="non-terminal residue" evidence="3">
    <location>
        <position position="1"/>
    </location>
</feature>
<comment type="similarity">
    <text evidence="1">Belongs to the ATP-dependent AMP-binding enzyme family.</text>
</comment>
<name>A0ABR5IWR9_9ACTN</name>
<protein>
    <submittedName>
        <fullName evidence="3">Acyl-CoA synthetase</fullName>
    </submittedName>
</protein>
<sequence>SLYFGVPTVWGRVARDHAAARALAGARLLVSGSAALPAPVFRDLEALTGQRPVERYGMTETLITVAARADGERRPGYVGTPITGVRTRIAAEPGAEIGELEISGP</sequence>
<feature type="domain" description="AMP-dependent synthetase/ligase" evidence="2">
    <location>
        <begin position="3"/>
        <end position="105"/>
    </location>
</feature>
<dbReference type="Pfam" id="PF00501">
    <property type="entry name" value="AMP-binding"/>
    <property type="match status" value="1"/>
</dbReference>
<dbReference type="InterPro" id="IPR000873">
    <property type="entry name" value="AMP-dep_synth/lig_dom"/>
</dbReference>
<accession>A0ABR5IWR9</accession>
<dbReference type="EMBL" id="LGUT01003323">
    <property type="protein sequence ID" value="KOG85594.1"/>
    <property type="molecule type" value="Genomic_DNA"/>
</dbReference>
<keyword evidence="4" id="KW-1185">Reference proteome</keyword>
<dbReference type="Proteomes" id="UP000037020">
    <property type="component" value="Unassembled WGS sequence"/>
</dbReference>
<proteinExistence type="inferred from homology"/>
<reference evidence="3 4" key="1">
    <citation type="submission" date="2015-07" db="EMBL/GenBank/DDBJ databases">
        <authorList>
            <person name="Ju K.-S."/>
            <person name="Doroghazi J.R."/>
            <person name="Metcalf W.W."/>
        </authorList>
    </citation>
    <scope>NUCLEOTIDE SEQUENCE [LARGE SCALE GENOMIC DNA]</scope>
    <source>
        <strain evidence="3 4">NRRL B-3589</strain>
    </source>
</reference>
<evidence type="ECO:0000313" key="4">
    <source>
        <dbReference type="Proteomes" id="UP000037020"/>
    </source>
</evidence>
<dbReference type="Gene3D" id="3.40.50.12780">
    <property type="entry name" value="N-terminal domain of ligase-like"/>
    <property type="match status" value="1"/>
</dbReference>
<organism evidence="3 4">
    <name type="scientific">Streptomyces varsoviensis</name>
    <dbReference type="NCBI Taxonomy" id="67373"/>
    <lineage>
        <taxon>Bacteria</taxon>
        <taxon>Bacillati</taxon>
        <taxon>Actinomycetota</taxon>
        <taxon>Actinomycetes</taxon>
        <taxon>Kitasatosporales</taxon>
        <taxon>Streptomycetaceae</taxon>
        <taxon>Streptomyces</taxon>
    </lineage>
</organism>
<evidence type="ECO:0000313" key="3">
    <source>
        <dbReference type="EMBL" id="KOG85594.1"/>
    </source>
</evidence>
<evidence type="ECO:0000259" key="2">
    <source>
        <dbReference type="Pfam" id="PF00501"/>
    </source>
</evidence>
<gene>
    <name evidence="3" type="ORF">ADK38_35785</name>
</gene>
<comment type="caution">
    <text evidence="3">The sequence shown here is derived from an EMBL/GenBank/DDBJ whole genome shotgun (WGS) entry which is preliminary data.</text>
</comment>
<dbReference type="SUPFAM" id="SSF56801">
    <property type="entry name" value="Acetyl-CoA synthetase-like"/>
    <property type="match status" value="1"/>
</dbReference>
<feature type="non-terminal residue" evidence="3">
    <location>
        <position position="105"/>
    </location>
</feature>
<evidence type="ECO:0000256" key="1">
    <source>
        <dbReference type="ARBA" id="ARBA00006432"/>
    </source>
</evidence>
<dbReference type="PANTHER" id="PTHR43201:SF8">
    <property type="entry name" value="ACYL-COA SYNTHETASE FAMILY MEMBER 3"/>
    <property type="match status" value="1"/>
</dbReference>